<dbReference type="Gene3D" id="2.60.40.640">
    <property type="match status" value="1"/>
</dbReference>
<accession>A0A5C3M4I8</accession>
<dbReference type="InterPro" id="IPR014756">
    <property type="entry name" value="Ig_E-set"/>
</dbReference>
<dbReference type="InterPro" id="IPR014752">
    <property type="entry name" value="Arrestin-like_C"/>
</dbReference>
<dbReference type="OrthoDB" id="2333384at2759"/>
<dbReference type="AlphaFoldDB" id="A0A5C3M4I8"/>
<feature type="compositionally biased region" description="Polar residues" evidence="1">
    <location>
        <begin position="14"/>
        <end position="25"/>
    </location>
</feature>
<evidence type="ECO:0000256" key="1">
    <source>
        <dbReference type="SAM" id="MobiDB-lite"/>
    </source>
</evidence>
<gene>
    <name evidence="2" type="ORF">BDQ12DRAFT_772139</name>
</gene>
<dbReference type="SUPFAM" id="SSF81296">
    <property type="entry name" value="E set domains"/>
    <property type="match status" value="1"/>
</dbReference>
<dbReference type="STRING" id="68775.A0A5C3M4I8"/>
<keyword evidence="3" id="KW-1185">Reference proteome</keyword>
<sequence length="435" mass="47886">MAEKPTAEPESELPSYSSVSAQKKSPTPVAGGSEHSKSLENDGRKWLSLYVKSRSGNSSTLPVFLEGDSISGRVEIDLQKAETIKGIVIEVRAGTTFVGQDEILFLKVDQTLWTPTGSSKVNGRHVWPFSFTLPKETQVKEPNGKTGMYPLPPNFSERASAAYIDYQLIVTVKRGMLRVNQTLSTNFGYYPSVFADPPSSLRRLAYTENSPLIGPDGDPEGWKMLPPIKVTGSLFSVKEVDIECQLAIATPLCYAVGTPIPLVLTFTGQDTQALDTLAAPSAIRLCLVRSMATGSDALEKPRAGRTDNLFLETCGQAYFWPSHEGGPEDNKRVLQGELEVAKILKPSFEFPRFTIRYSLDFQPFEAPGYIPSADEPQLGPLLSEQVKIVTRPVPGLVFRSHAPPGYEKPHTTDYNKSVGLLENGNQRFYHHHPGW</sequence>
<proteinExistence type="predicted"/>
<organism evidence="2 3">
    <name type="scientific">Crucibulum laeve</name>
    <dbReference type="NCBI Taxonomy" id="68775"/>
    <lineage>
        <taxon>Eukaryota</taxon>
        <taxon>Fungi</taxon>
        <taxon>Dikarya</taxon>
        <taxon>Basidiomycota</taxon>
        <taxon>Agaricomycotina</taxon>
        <taxon>Agaricomycetes</taxon>
        <taxon>Agaricomycetidae</taxon>
        <taxon>Agaricales</taxon>
        <taxon>Agaricineae</taxon>
        <taxon>Nidulariaceae</taxon>
        <taxon>Crucibulum</taxon>
    </lineage>
</organism>
<feature type="region of interest" description="Disordered" evidence="1">
    <location>
        <begin position="1"/>
        <end position="39"/>
    </location>
</feature>
<dbReference type="EMBL" id="ML213597">
    <property type="protein sequence ID" value="TFK40190.1"/>
    <property type="molecule type" value="Genomic_DNA"/>
</dbReference>
<evidence type="ECO:0000313" key="2">
    <source>
        <dbReference type="EMBL" id="TFK40190.1"/>
    </source>
</evidence>
<evidence type="ECO:0000313" key="3">
    <source>
        <dbReference type="Proteomes" id="UP000308652"/>
    </source>
</evidence>
<protein>
    <recommendedName>
        <fullName evidence="4">Arrestin-like N-terminal domain-containing protein</fullName>
    </recommendedName>
</protein>
<evidence type="ECO:0008006" key="4">
    <source>
        <dbReference type="Google" id="ProtNLM"/>
    </source>
</evidence>
<reference evidence="2 3" key="1">
    <citation type="journal article" date="2019" name="Nat. Ecol. Evol.">
        <title>Megaphylogeny resolves global patterns of mushroom evolution.</title>
        <authorList>
            <person name="Varga T."/>
            <person name="Krizsan K."/>
            <person name="Foldi C."/>
            <person name="Dima B."/>
            <person name="Sanchez-Garcia M."/>
            <person name="Sanchez-Ramirez S."/>
            <person name="Szollosi G.J."/>
            <person name="Szarkandi J.G."/>
            <person name="Papp V."/>
            <person name="Albert L."/>
            <person name="Andreopoulos W."/>
            <person name="Angelini C."/>
            <person name="Antonin V."/>
            <person name="Barry K.W."/>
            <person name="Bougher N.L."/>
            <person name="Buchanan P."/>
            <person name="Buyck B."/>
            <person name="Bense V."/>
            <person name="Catcheside P."/>
            <person name="Chovatia M."/>
            <person name="Cooper J."/>
            <person name="Damon W."/>
            <person name="Desjardin D."/>
            <person name="Finy P."/>
            <person name="Geml J."/>
            <person name="Haridas S."/>
            <person name="Hughes K."/>
            <person name="Justo A."/>
            <person name="Karasinski D."/>
            <person name="Kautmanova I."/>
            <person name="Kiss B."/>
            <person name="Kocsube S."/>
            <person name="Kotiranta H."/>
            <person name="LaButti K.M."/>
            <person name="Lechner B.E."/>
            <person name="Liimatainen K."/>
            <person name="Lipzen A."/>
            <person name="Lukacs Z."/>
            <person name="Mihaltcheva S."/>
            <person name="Morgado L.N."/>
            <person name="Niskanen T."/>
            <person name="Noordeloos M.E."/>
            <person name="Ohm R.A."/>
            <person name="Ortiz-Santana B."/>
            <person name="Ovrebo C."/>
            <person name="Racz N."/>
            <person name="Riley R."/>
            <person name="Savchenko A."/>
            <person name="Shiryaev A."/>
            <person name="Soop K."/>
            <person name="Spirin V."/>
            <person name="Szebenyi C."/>
            <person name="Tomsovsky M."/>
            <person name="Tulloss R.E."/>
            <person name="Uehling J."/>
            <person name="Grigoriev I.V."/>
            <person name="Vagvolgyi C."/>
            <person name="Papp T."/>
            <person name="Martin F.M."/>
            <person name="Miettinen O."/>
            <person name="Hibbett D.S."/>
            <person name="Nagy L.G."/>
        </authorList>
    </citation>
    <scope>NUCLEOTIDE SEQUENCE [LARGE SCALE GENOMIC DNA]</scope>
    <source>
        <strain evidence="2 3">CBS 166.37</strain>
    </source>
</reference>
<dbReference type="Proteomes" id="UP000308652">
    <property type="component" value="Unassembled WGS sequence"/>
</dbReference>
<name>A0A5C3M4I8_9AGAR</name>